<keyword evidence="3 7" id="KW-0812">Transmembrane</keyword>
<dbReference type="KEGG" id="sliu:111364798"/>
<dbReference type="CDD" id="cd03127">
    <property type="entry name" value="tetraspanin_LEL"/>
    <property type="match status" value="1"/>
</dbReference>
<organism evidence="8 9">
    <name type="scientific">Spodoptera litura</name>
    <name type="common">Asian cotton leafworm</name>
    <dbReference type="NCBI Taxonomy" id="69820"/>
    <lineage>
        <taxon>Eukaryota</taxon>
        <taxon>Metazoa</taxon>
        <taxon>Ecdysozoa</taxon>
        <taxon>Arthropoda</taxon>
        <taxon>Hexapoda</taxon>
        <taxon>Insecta</taxon>
        <taxon>Pterygota</taxon>
        <taxon>Neoptera</taxon>
        <taxon>Endopterygota</taxon>
        <taxon>Lepidoptera</taxon>
        <taxon>Glossata</taxon>
        <taxon>Ditrysia</taxon>
        <taxon>Noctuoidea</taxon>
        <taxon>Noctuidae</taxon>
        <taxon>Amphipyrinae</taxon>
        <taxon>Spodoptera</taxon>
    </lineage>
</organism>
<comment type="similarity">
    <text evidence="2 7">Belongs to the tetraspanin (TM4SF) family.</text>
</comment>
<evidence type="ECO:0000256" key="3">
    <source>
        <dbReference type="ARBA" id="ARBA00022692"/>
    </source>
</evidence>
<feature type="transmembrane region" description="Helical" evidence="7">
    <location>
        <begin position="54"/>
        <end position="76"/>
    </location>
</feature>
<dbReference type="PIRSF" id="PIRSF002419">
    <property type="entry name" value="Tetraspanin"/>
    <property type="match status" value="1"/>
</dbReference>
<dbReference type="AlphaFoldDB" id="A0A9J7EX46"/>
<dbReference type="Gene3D" id="1.10.1450.10">
    <property type="entry name" value="Tetraspanin"/>
    <property type="match status" value="1"/>
</dbReference>
<feature type="transmembrane region" description="Helical" evidence="7">
    <location>
        <begin position="82"/>
        <end position="105"/>
    </location>
</feature>
<keyword evidence="5 7" id="KW-0472">Membrane</keyword>
<keyword evidence="4 7" id="KW-1133">Transmembrane helix</keyword>
<evidence type="ECO:0000256" key="4">
    <source>
        <dbReference type="ARBA" id="ARBA00022989"/>
    </source>
</evidence>
<dbReference type="InterPro" id="IPR000301">
    <property type="entry name" value="Tetraspanin_animals"/>
</dbReference>
<dbReference type="Proteomes" id="UP000301870">
    <property type="component" value="Chromosome 5"/>
</dbReference>
<dbReference type="PANTHER" id="PTHR19282:SF544">
    <property type="entry name" value="TETRASPANIN"/>
    <property type="match status" value="1"/>
</dbReference>
<evidence type="ECO:0000256" key="7">
    <source>
        <dbReference type="RuleBase" id="RU361218"/>
    </source>
</evidence>
<dbReference type="InterPro" id="IPR018499">
    <property type="entry name" value="Tetraspanin/Peripherin"/>
</dbReference>
<keyword evidence="8" id="KW-1185">Reference proteome</keyword>
<dbReference type="PANTHER" id="PTHR19282">
    <property type="entry name" value="TETRASPANIN"/>
    <property type="match status" value="1"/>
</dbReference>
<evidence type="ECO:0000256" key="2">
    <source>
        <dbReference type="ARBA" id="ARBA00006840"/>
    </source>
</evidence>
<reference evidence="9" key="1">
    <citation type="submission" date="2025-08" db="UniProtKB">
        <authorList>
            <consortium name="RefSeq"/>
        </authorList>
    </citation>
    <scope>IDENTIFICATION</scope>
    <source>
        <strain evidence="9">Ishihara</strain>
        <tissue evidence="9">Whole body</tissue>
    </source>
</reference>
<evidence type="ECO:0000256" key="6">
    <source>
        <dbReference type="PIRSR" id="PIRSR002419-1"/>
    </source>
</evidence>
<dbReference type="RefSeq" id="XP_022837609.1">
    <property type="nucleotide sequence ID" value="XM_022981841.1"/>
</dbReference>
<dbReference type="SUPFAM" id="SSF48652">
    <property type="entry name" value="Tetraspanin"/>
    <property type="match status" value="1"/>
</dbReference>
<comment type="subcellular location">
    <subcellularLocation>
        <location evidence="1 7">Membrane</location>
        <topology evidence="1 7">Multi-pass membrane protein</topology>
    </subcellularLocation>
</comment>
<gene>
    <name evidence="9" type="primary">LOC111364798</name>
</gene>
<dbReference type="Pfam" id="PF00335">
    <property type="entry name" value="Tetraspanin"/>
    <property type="match status" value="1"/>
</dbReference>
<dbReference type="InterPro" id="IPR008952">
    <property type="entry name" value="Tetraspanin_EC2_sf"/>
</dbReference>
<dbReference type="GO" id="GO:0005886">
    <property type="term" value="C:plasma membrane"/>
    <property type="evidence" value="ECO:0007669"/>
    <property type="project" value="TreeGrafter"/>
</dbReference>
<evidence type="ECO:0000313" key="9">
    <source>
        <dbReference type="RefSeq" id="XP_022837609.1"/>
    </source>
</evidence>
<feature type="disulfide bond" evidence="6">
    <location>
        <begin position="141"/>
        <end position="162"/>
    </location>
</feature>
<evidence type="ECO:0000313" key="8">
    <source>
        <dbReference type="Proteomes" id="UP000301870"/>
    </source>
</evidence>
<name>A0A9J7EX46_SPOLT</name>
<feature type="transmembrane region" description="Helical" evidence="7">
    <location>
        <begin position="6"/>
        <end position="33"/>
    </location>
</feature>
<accession>A0A9J7EX46</accession>
<dbReference type="OrthoDB" id="432835at2759"/>
<evidence type="ECO:0000256" key="5">
    <source>
        <dbReference type="ARBA" id="ARBA00023136"/>
    </source>
</evidence>
<evidence type="ECO:0000256" key="1">
    <source>
        <dbReference type="ARBA" id="ARBA00004141"/>
    </source>
</evidence>
<dbReference type="GeneID" id="111364798"/>
<keyword evidence="6" id="KW-1015">Disulfide bond</keyword>
<dbReference type="PRINTS" id="PR00259">
    <property type="entry name" value="TMFOUR"/>
</dbReference>
<protein>
    <recommendedName>
        <fullName evidence="7">Tetraspanin</fullName>
    </recommendedName>
</protein>
<sequence length="243" mass="26642">MCRLAAKYILFTVNLLLTLLGLFLVGVGVYIAIQYKNLLDDVLGIQLNQDYAPTGLIALGVVVFIISLFGCCGAISESKSTLKFYAGIMGVLAVAKIAFTIFLFVKMSDLKDNVQRTIDQNFNDPAQNIAFHALEASFKCCGTTGPDAYSINYNNLTAPTCCEKFNKDPTTTDDANRICTINEAYPVGCSRLIATTVYNFLRTIAFVLIGFIVFELMAMLLALYVAATVPLPVVNAPTTYYYY</sequence>
<proteinExistence type="inferred from homology"/>
<feature type="transmembrane region" description="Helical" evidence="7">
    <location>
        <begin position="200"/>
        <end position="227"/>
    </location>
</feature>